<accession>A0A4P9XZ05</accession>
<feature type="transmembrane region" description="Helical" evidence="7">
    <location>
        <begin position="367"/>
        <end position="385"/>
    </location>
</feature>
<dbReference type="Gene3D" id="1.20.1250.20">
    <property type="entry name" value="MFS general substrate transporter like domains"/>
    <property type="match status" value="1"/>
</dbReference>
<feature type="non-terminal residue" evidence="9">
    <location>
        <position position="440"/>
    </location>
</feature>
<keyword evidence="5 7" id="KW-0472">Membrane</keyword>
<evidence type="ECO:0000259" key="8">
    <source>
        <dbReference type="PROSITE" id="PS50850"/>
    </source>
</evidence>
<keyword evidence="10" id="KW-1185">Reference proteome</keyword>
<keyword evidence="4 7" id="KW-1133">Transmembrane helix</keyword>
<dbReference type="GO" id="GO:0022857">
    <property type="term" value="F:transmembrane transporter activity"/>
    <property type="evidence" value="ECO:0007669"/>
    <property type="project" value="InterPro"/>
</dbReference>
<feature type="transmembrane region" description="Helical" evidence="7">
    <location>
        <begin position="17"/>
        <end position="40"/>
    </location>
</feature>
<dbReference type="CDD" id="cd17316">
    <property type="entry name" value="MFS_SV2_like"/>
    <property type="match status" value="1"/>
</dbReference>
<proteinExistence type="predicted"/>
<dbReference type="Proteomes" id="UP000267251">
    <property type="component" value="Unassembled WGS sequence"/>
</dbReference>
<dbReference type="AlphaFoldDB" id="A0A4P9XZ05"/>
<name>A0A4P9XZ05_9FUNG</name>
<keyword evidence="2" id="KW-0813">Transport</keyword>
<feature type="domain" description="Major facilitator superfamily (MFS) profile" evidence="8">
    <location>
        <begin position="17"/>
        <end position="440"/>
    </location>
</feature>
<dbReference type="GO" id="GO:0016020">
    <property type="term" value="C:membrane"/>
    <property type="evidence" value="ECO:0007669"/>
    <property type="project" value="UniProtKB-SubCell"/>
</dbReference>
<comment type="subcellular location">
    <subcellularLocation>
        <location evidence="1">Membrane</location>
        <topology evidence="1">Multi-pass membrane protein</topology>
    </subcellularLocation>
</comment>
<dbReference type="InterPro" id="IPR036259">
    <property type="entry name" value="MFS_trans_sf"/>
</dbReference>
<evidence type="ECO:0000256" key="2">
    <source>
        <dbReference type="ARBA" id="ARBA00022448"/>
    </source>
</evidence>
<evidence type="ECO:0000256" key="3">
    <source>
        <dbReference type="ARBA" id="ARBA00022692"/>
    </source>
</evidence>
<evidence type="ECO:0000256" key="1">
    <source>
        <dbReference type="ARBA" id="ARBA00004141"/>
    </source>
</evidence>
<organism evidence="9 10">
    <name type="scientific">Piptocephalis cylindrospora</name>
    <dbReference type="NCBI Taxonomy" id="1907219"/>
    <lineage>
        <taxon>Eukaryota</taxon>
        <taxon>Fungi</taxon>
        <taxon>Fungi incertae sedis</taxon>
        <taxon>Zoopagomycota</taxon>
        <taxon>Zoopagomycotina</taxon>
        <taxon>Zoopagomycetes</taxon>
        <taxon>Zoopagales</taxon>
        <taxon>Piptocephalidaceae</taxon>
        <taxon>Piptocephalis</taxon>
    </lineage>
</organism>
<feature type="transmembrane region" description="Helical" evidence="7">
    <location>
        <begin position="189"/>
        <end position="210"/>
    </location>
</feature>
<evidence type="ECO:0000256" key="5">
    <source>
        <dbReference type="ARBA" id="ARBA00023136"/>
    </source>
</evidence>
<gene>
    <name evidence="9" type="ORF">BJ684DRAFT_2851</name>
</gene>
<feature type="transmembrane region" description="Helical" evidence="7">
    <location>
        <begin position="394"/>
        <end position="412"/>
    </location>
</feature>
<feature type="transmembrane region" description="Helical" evidence="7">
    <location>
        <begin position="318"/>
        <end position="338"/>
    </location>
</feature>
<protein>
    <submittedName>
        <fullName evidence="9">Major facilitator superfamily domain-containing protein</fullName>
    </submittedName>
</protein>
<dbReference type="SUPFAM" id="SSF103473">
    <property type="entry name" value="MFS general substrate transporter"/>
    <property type="match status" value="1"/>
</dbReference>
<feature type="transmembrane region" description="Helical" evidence="7">
    <location>
        <begin position="52"/>
        <end position="74"/>
    </location>
</feature>
<dbReference type="InterPro" id="IPR011701">
    <property type="entry name" value="MFS"/>
</dbReference>
<evidence type="ECO:0000256" key="7">
    <source>
        <dbReference type="SAM" id="Phobius"/>
    </source>
</evidence>
<feature type="transmembrane region" description="Helical" evidence="7">
    <location>
        <begin position="140"/>
        <end position="163"/>
    </location>
</feature>
<keyword evidence="3 7" id="KW-0812">Transmembrane</keyword>
<dbReference type="Pfam" id="PF07690">
    <property type="entry name" value="MFS_1"/>
    <property type="match status" value="1"/>
</dbReference>
<feature type="transmembrane region" description="Helical" evidence="7">
    <location>
        <begin position="106"/>
        <end position="128"/>
    </location>
</feature>
<dbReference type="InterPro" id="IPR020846">
    <property type="entry name" value="MFS_dom"/>
</dbReference>
<evidence type="ECO:0000256" key="6">
    <source>
        <dbReference type="SAM" id="MobiDB-lite"/>
    </source>
</evidence>
<reference evidence="10" key="1">
    <citation type="journal article" date="2018" name="Nat. Microbiol.">
        <title>Leveraging single-cell genomics to expand the fungal tree of life.</title>
        <authorList>
            <person name="Ahrendt S.R."/>
            <person name="Quandt C.A."/>
            <person name="Ciobanu D."/>
            <person name="Clum A."/>
            <person name="Salamov A."/>
            <person name="Andreopoulos B."/>
            <person name="Cheng J.F."/>
            <person name="Woyke T."/>
            <person name="Pelin A."/>
            <person name="Henrissat B."/>
            <person name="Reynolds N.K."/>
            <person name="Benny G.L."/>
            <person name="Smith M.E."/>
            <person name="James T.Y."/>
            <person name="Grigoriev I.V."/>
        </authorList>
    </citation>
    <scope>NUCLEOTIDE SEQUENCE [LARGE SCALE GENOMIC DNA]</scope>
</reference>
<dbReference type="PANTHER" id="PTHR23511">
    <property type="entry name" value="SYNAPTIC VESICLE GLYCOPROTEIN 2"/>
    <property type="match status" value="1"/>
</dbReference>
<feature type="region of interest" description="Disordered" evidence="6">
    <location>
        <begin position="243"/>
        <end position="291"/>
    </location>
</feature>
<evidence type="ECO:0000313" key="9">
    <source>
        <dbReference type="EMBL" id="RKP11342.1"/>
    </source>
</evidence>
<dbReference type="PROSITE" id="PS50850">
    <property type="entry name" value="MFS"/>
    <property type="match status" value="1"/>
</dbReference>
<dbReference type="EMBL" id="KZ988992">
    <property type="protein sequence ID" value="RKP11342.1"/>
    <property type="molecule type" value="Genomic_DNA"/>
</dbReference>
<dbReference type="OrthoDB" id="3936150at2759"/>
<feature type="transmembrane region" description="Helical" evidence="7">
    <location>
        <begin position="418"/>
        <end position="439"/>
    </location>
</feature>
<feature type="non-terminal residue" evidence="9">
    <location>
        <position position="1"/>
    </location>
</feature>
<dbReference type="PANTHER" id="PTHR23511:SF5">
    <property type="entry name" value="MAJOR FACILITATOR-TYPE TRANSPORTER HXNZ-RELATED"/>
    <property type="match status" value="1"/>
</dbReference>
<feature type="transmembrane region" description="Helical" evidence="7">
    <location>
        <begin position="81"/>
        <end position="100"/>
    </location>
</feature>
<evidence type="ECO:0000256" key="4">
    <source>
        <dbReference type="ARBA" id="ARBA00022989"/>
    </source>
</evidence>
<sequence length="440" mass="48143">LQEIITRIGYGKFQKKMFFLCGLGWFADNMWLQCVASILPRVQQHFGIPDNQIGLMSSATFAGMMIGALFWGLFSDVRGRRIAFTCTMLLSAIFGVASAFSPNYPVLCVLLLFLGFGVGGNMPVDGALFLEFIPVHKQYLLTFLSVFFSSGAVFTSALSWALLPKYSCPMTPVPGAGEPQCDPSKNQGWRYLLGTLGLFSLLMFASRWFLFRLPESPKFLLLKGRREEAASVLTSIIRSGSDGEGVNMPPGTARMTSGDYGGAGNAEGGARWSRPSPSPHHRKSPASSSLGRWLRRQTHKSSRVLGPLFSRRMRRTTVLVWAIWVLINLAYTMFNVFLPKFLESRGVADGGAGGEEGDPRSIVYRDYFIYTLCSVPGAIVGTWLVETRLGRKGSMALTTWGSAGAMFIFVGVKSGIGITISSGVLNFLGTAMYAIVYSYT</sequence>
<evidence type="ECO:0000313" key="10">
    <source>
        <dbReference type="Proteomes" id="UP000267251"/>
    </source>
</evidence>